<dbReference type="PROSITE" id="PS00687">
    <property type="entry name" value="ALDEHYDE_DEHYDR_GLU"/>
    <property type="match status" value="1"/>
</dbReference>
<dbReference type="SUPFAM" id="SSF53720">
    <property type="entry name" value="ALDH-like"/>
    <property type="match status" value="1"/>
</dbReference>
<reference evidence="8" key="2">
    <citation type="submission" date="2020-09" db="EMBL/GenBank/DDBJ databases">
        <authorList>
            <person name="Sun Q."/>
            <person name="Ohkuma M."/>
        </authorList>
    </citation>
    <scope>NUCLEOTIDE SEQUENCE</scope>
    <source>
        <strain evidence="8">JCM 11219</strain>
    </source>
</reference>
<dbReference type="Proteomes" id="UP001060771">
    <property type="component" value="Chromosome"/>
</dbReference>
<reference evidence="7" key="4">
    <citation type="journal article" date="2023" name="Microbiol. Resour. Announc.">
        <title>Complete Genome Sequence of Vulcanisaeta souniana Strain IC-059, a Hyperthermophilic Archaeon Isolated from Hot Spring Water in Japan.</title>
        <authorList>
            <person name="Kato S."/>
            <person name="Itoh T."/>
            <person name="Wu L."/>
            <person name="Ma J."/>
            <person name="Ohkuma M."/>
        </authorList>
    </citation>
    <scope>NUCLEOTIDE SEQUENCE</scope>
    <source>
        <strain evidence="7">JCM 11219</strain>
    </source>
</reference>
<dbReference type="Gene3D" id="3.40.605.10">
    <property type="entry name" value="Aldehyde Dehydrogenase, Chain A, domain 1"/>
    <property type="match status" value="1"/>
</dbReference>
<dbReference type="InterPro" id="IPR016163">
    <property type="entry name" value="Ald_DH_C"/>
</dbReference>
<dbReference type="CDD" id="cd07097">
    <property type="entry name" value="ALDH_KGSADH-YcbD"/>
    <property type="match status" value="1"/>
</dbReference>
<evidence type="ECO:0000313" key="7">
    <source>
        <dbReference type="EMBL" id="BDR92635.1"/>
    </source>
</evidence>
<gene>
    <name evidence="8" type="primary">ycbD</name>
    <name evidence="8" type="ORF">GCM10007112_25600</name>
    <name evidence="7" type="ORF">Vsou_17280</name>
</gene>
<dbReference type="AlphaFoldDB" id="A0A830EJ01"/>
<evidence type="ECO:0000256" key="1">
    <source>
        <dbReference type="ARBA" id="ARBA00009986"/>
    </source>
</evidence>
<dbReference type="InterPro" id="IPR016162">
    <property type="entry name" value="Ald_DH_N"/>
</dbReference>
<dbReference type="OrthoDB" id="6342at2157"/>
<dbReference type="PANTHER" id="PTHR11699">
    <property type="entry name" value="ALDEHYDE DEHYDROGENASE-RELATED"/>
    <property type="match status" value="1"/>
</dbReference>
<name>A0A830EJ01_9CREN</name>
<evidence type="ECO:0000256" key="5">
    <source>
        <dbReference type="RuleBase" id="RU003345"/>
    </source>
</evidence>
<sequence length="489" mass="54311">MHENELIKGVWIKTYTIPKDRDYYDIRNPADTRQLIARFPRLKREDVKSAIDVAKEAFAKWSTTLPVERANILYKTAFIIESRANDMARLLTLEEGKTLADSMFEVVRTVNLLRFYAGLIVKDLGKVIPSQDKNTLIMTMREPLGVVGVITPWNFPLSLPAWKIIPAIATGNTVVWKPASITPTIAHELVKAFYDAGLPEGVLNFVTGSGGEVGDELVMNKDIDAITFTGSLQVGKEVNEKIGKQNRFVRVQLELGGKNATVLTKNGDINLAIEQVVRSAFGLTGQACTATSRFLIPEDMHDEVLNKLIERTKRIVVGNGLKQGVDMGPLASREQFEKVLGYIELGKQEGARLVYGGSVIKGSEEFDHGYFVQPTIFDGVTKDMRIAREEIFGPVLAVMTYRTLDEAIDIVNSVEYGLITGIVTRDLNEAMRFSQGVKVGVVKINKPTIGLEPWVPYGGVKASGNDIYKEMGEEAIQFFTRIKAVYMGW</sequence>
<dbReference type="EMBL" id="BMNM01000019">
    <property type="protein sequence ID" value="GGI87596.1"/>
    <property type="molecule type" value="Genomic_DNA"/>
</dbReference>
<reference evidence="8" key="1">
    <citation type="journal article" date="2014" name="Int. J. Syst. Evol. Microbiol.">
        <title>Complete genome sequence of Corynebacterium casei LMG S-19264T (=DSM 44701T), isolated from a smear-ripened cheese.</title>
        <authorList>
            <consortium name="US DOE Joint Genome Institute (JGI-PGF)"/>
            <person name="Walter F."/>
            <person name="Albersmeier A."/>
            <person name="Kalinowski J."/>
            <person name="Ruckert C."/>
        </authorList>
    </citation>
    <scope>NUCLEOTIDE SEQUENCE</scope>
    <source>
        <strain evidence="8">JCM 11219</strain>
    </source>
</reference>
<evidence type="ECO:0000313" key="8">
    <source>
        <dbReference type="EMBL" id="GGI87596.1"/>
    </source>
</evidence>
<dbReference type="InterPro" id="IPR015590">
    <property type="entry name" value="Aldehyde_DH_dom"/>
</dbReference>
<reference evidence="10" key="3">
    <citation type="submission" date="2022-09" db="EMBL/GenBank/DDBJ databases">
        <title>Complete genome sequence of Vulcanisaeta souniana.</title>
        <authorList>
            <person name="Kato S."/>
            <person name="Itoh T."/>
            <person name="Ohkuma M."/>
        </authorList>
    </citation>
    <scope>NUCLEOTIDE SEQUENCE [LARGE SCALE GENOMIC DNA]</scope>
    <source>
        <strain evidence="10">JCM 11219</strain>
    </source>
</reference>
<comment type="similarity">
    <text evidence="1 5">Belongs to the aldehyde dehydrogenase family.</text>
</comment>
<feature type="domain" description="Aldehyde dehydrogenase" evidence="6">
    <location>
        <begin position="22"/>
        <end position="485"/>
    </location>
</feature>
<dbReference type="Pfam" id="PF00171">
    <property type="entry name" value="Aldedh"/>
    <property type="match status" value="1"/>
</dbReference>
<organism evidence="8 9">
    <name type="scientific">Vulcanisaeta souniana JCM 11219</name>
    <dbReference type="NCBI Taxonomy" id="1293586"/>
    <lineage>
        <taxon>Archaea</taxon>
        <taxon>Thermoproteota</taxon>
        <taxon>Thermoprotei</taxon>
        <taxon>Thermoproteales</taxon>
        <taxon>Thermoproteaceae</taxon>
        <taxon>Vulcanisaeta</taxon>
    </lineage>
</organism>
<evidence type="ECO:0000313" key="10">
    <source>
        <dbReference type="Proteomes" id="UP001060771"/>
    </source>
</evidence>
<dbReference type="PROSITE" id="PS00070">
    <property type="entry name" value="ALDEHYDE_DEHYDR_CYS"/>
    <property type="match status" value="1"/>
</dbReference>
<comment type="subunit">
    <text evidence="2">Homotetramer.</text>
</comment>
<dbReference type="Proteomes" id="UP000657075">
    <property type="component" value="Unassembled WGS sequence"/>
</dbReference>
<dbReference type="GO" id="GO:0016620">
    <property type="term" value="F:oxidoreductase activity, acting on the aldehyde or oxo group of donors, NAD or NADP as acceptor"/>
    <property type="evidence" value="ECO:0007669"/>
    <property type="project" value="InterPro"/>
</dbReference>
<dbReference type="RefSeq" id="WP_188604269.1">
    <property type="nucleotide sequence ID" value="NZ_AP026830.1"/>
</dbReference>
<dbReference type="InterPro" id="IPR016161">
    <property type="entry name" value="Ald_DH/histidinol_DH"/>
</dbReference>
<dbReference type="InterPro" id="IPR029510">
    <property type="entry name" value="Ald_DH_CS_GLU"/>
</dbReference>
<keyword evidence="10" id="KW-1185">Reference proteome</keyword>
<dbReference type="InterPro" id="IPR016160">
    <property type="entry name" value="Ald_DH_CS_CYS"/>
</dbReference>
<evidence type="ECO:0000256" key="3">
    <source>
        <dbReference type="ARBA" id="ARBA00023002"/>
    </source>
</evidence>
<dbReference type="EMBL" id="AP026830">
    <property type="protein sequence ID" value="BDR92635.1"/>
    <property type="molecule type" value="Genomic_DNA"/>
</dbReference>
<dbReference type="GeneID" id="76207275"/>
<evidence type="ECO:0000259" key="6">
    <source>
        <dbReference type="Pfam" id="PF00171"/>
    </source>
</evidence>
<evidence type="ECO:0000256" key="2">
    <source>
        <dbReference type="ARBA" id="ARBA00011881"/>
    </source>
</evidence>
<keyword evidence="3 5" id="KW-0560">Oxidoreductase</keyword>
<dbReference type="FunFam" id="3.40.605.10:FF:000007">
    <property type="entry name" value="NAD/NADP-dependent betaine aldehyde dehydrogenase"/>
    <property type="match status" value="1"/>
</dbReference>
<evidence type="ECO:0000313" key="9">
    <source>
        <dbReference type="Proteomes" id="UP000657075"/>
    </source>
</evidence>
<dbReference type="FunFam" id="3.40.309.10:FF:000012">
    <property type="entry name" value="Betaine aldehyde dehydrogenase"/>
    <property type="match status" value="1"/>
</dbReference>
<evidence type="ECO:0000256" key="4">
    <source>
        <dbReference type="PROSITE-ProRule" id="PRU10007"/>
    </source>
</evidence>
<accession>A0A830EJ01</accession>
<protein>
    <submittedName>
        <fullName evidence="8">Aldehyde dehydrogenase YcbD</fullName>
    </submittedName>
</protein>
<proteinExistence type="inferred from homology"/>
<feature type="active site" evidence="4">
    <location>
        <position position="254"/>
    </location>
</feature>
<dbReference type="Gene3D" id="3.40.309.10">
    <property type="entry name" value="Aldehyde Dehydrogenase, Chain A, domain 2"/>
    <property type="match status" value="1"/>
</dbReference>